<dbReference type="InterPro" id="IPR012340">
    <property type="entry name" value="NA-bd_OB-fold"/>
</dbReference>
<keyword evidence="1" id="KW-0677">Repeat</keyword>
<keyword evidence="4" id="KW-0233">DNA recombination</keyword>
<reference evidence="9" key="1">
    <citation type="journal article" date="2021" name="Proc. Natl. Acad. Sci. U.S.A.">
        <title>Three genomes in the algal genus Volvox reveal the fate of a haploid sex-determining region after a transition to homothallism.</title>
        <authorList>
            <person name="Yamamoto K."/>
            <person name="Hamaji T."/>
            <person name="Kawai-Toyooka H."/>
            <person name="Matsuzaki R."/>
            <person name="Takahashi F."/>
            <person name="Nishimura Y."/>
            <person name="Kawachi M."/>
            <person name="Noguchi H."/>
            <person name="Minakuchi Y."/>
            <person name="Umen J.G."/>
            <person name="Toyoda A."/>
            <person name="Nozaki H."/>
        </authorList>
    </citation>
    <scope>NUCLEOTIDE SEQUENCE</scope>
    <source>
        <strain evidence="9">NIES-3786</strain>
    </source>
</reference>
<feature type="region of interest" description="Disordered" evidence="6">
    <location>
        <begin position="210"/>
        <end position="231"/>
    </location>
</feature>
<evidence type="ECO:0000256" key="5">
    <source>
        <dbReference type="ARBA" id="ARBA00023204"/>
    </source>
</evidence>
<evidence type="ECO:0000256" key="2">
    <source>
        <dbReference type="ARBA" id="ARBA00022763"/>
    </source>
</evidence>
<protein>
    <submittedName>
        <fullName evidence="9">Uncharacterized protein</fullName>
    </submittedName>
</protein>
<feature type="region of interest" description="Disordered" evidence="6">
    <location>
        <begin position="1"/>
        <end position="171"/>
    </location>
</feature>
<dbReference type="GO" id="GO:0003677">
    <property type="term" value="F:DNA binding"/>
    <property type="evidence" value="ECO:0007669"/>
    <property type="project" value="UniProtKB-KW"/>
</dbReference>
<feature type="compositionally biased region" description="Gly residues" evidence="6">
    <location>
        <begin position="1296"/>
        <end position="1308"/>
    </location>
</feature>
<dbReference type="GO" id="GO:0000724">
    <property type="term" value="P:double-strand break repair via homologous recombination"/>
    <property type="evidence" value="ECO:0007669"/>
    <property type="project" value="InterPro"/>
</dbReference>
<feature type="compositionally biased region" description="Polar residues" evidence="6">
    <location>
        <begin position="128"/>
        <end position="137"/>
    </location>
</feature>
<dbReference type="EMBL" id="BNCP01000022">
    <property type="protein sequence ID" value="GIL81724.1"/>
    <property type="molecule type" value="Genomic_DNA"/>
</dbReference>
<keyword evidence="3" id="KW-0238">DNA-binding</keyword>
<keyword evidence="2" id="KW-0227">DNA damage</keyword>
<dbReference type="OrthoDB" id="551080at2759"/>
<feature type="compositionally biased region" description="Gly residues" evidence="6">
    <location>
        <begin position="2695"/>
        <end position="2713"/>
    </location>
</feature>
<accession>A0A8J4CHC2</accession>
<feature type="region of interest" description="Disordered" evidence="6">
    <location>
        <begin position="1544"/>
        <end position="1576"/>
    </location>
</feature>
<dbReference type="InterPro" id="IPR015252">
    <property type="entry name" value="BRCA2_hlx"/>
</dbReference>
<feature type="compositionally biased region" description="Low complexity" evidence="6">
    <location>
        <begin position="2074"/>
        <end position="2089"/>
    </location>
</feature>
<feature type="compositionally biased region" description="Basic residues" evidence="6">
    <location>
        <begin position="663"/>
        <end position="674"/>
    </location>
</feature>
<dbReference type="PANTHER" id="PTHR11289:SF0">
    <property type="entry name" value="BREAST CANCER TYPE 2 SUSCEPTIBILITY PROTEIN"/>
    <property type="match status" value="1"/>
</dbReference>
<feature type="domain" description="BRCA2 OB1" evidence="7">
    <location>
        <begin position="2460"/>
        <end position="2575"/>
    </location>
</feature>
<dbReference type="InterPro" id="IPR002093">
    <property type="entry name" value="BRCA2_repeat"/>
</dbReference>
<evidence type="ECO:0000256" key="4">
    <source>
        <dbReference type="ARBA" id="ARBA00023172"/>
    </source>
</evidence>
<dbReference type="GO" id="GO:0006355">
    <property type="term" value="P:regulation of DNA-templated transcription"/>
    <property type="evidence" value="ECO:0007669"/>
    <property type="project" value="TreeGrafter"/>
</dbReference>
<dbReference type="PROSITE" id="PS50138">
    <property type="entry name" value="BRCA2_REPEAT"/>
    <property type="match status" value="1"/>
</dbReference>
<feature type="region of interest" description="Disordered" evidence="6">
    <location>
        <begin position="629"/>
        <end position="729"/>
    </location>
</feature>
<feature type="region of interest" description="Disordered" evidence="6">
    <location>
        <begin position="2695"/>
        <end position="2716"/>
    </location>
</feature>
<dbReference type="InterPro" id="IPR015187">
    <property type="entry name" value="BRCA2_OB_1"/>
</dbReference>
<organism evidence="9 10">
    <name type="scientific">Volvox reticuliferus</name>
    <dbReference type="NCBI Taxonomy" id="1737510"/>
    <lineage>
        <taxon>Eukaryota</taxon>
        <taxon>Viridiplantae</taxon>
        <taxon>Chlorophyta</taxon>
        <taxon>core chlorophytes</taxon>
        <taxon>Chlorophyceae</taxon>
        <taxon>CS clade</taxon>
        <taxon>Chlamydomonadales</taxon>
        <taxon>Volvocaceae</taxon>
        <taxon>Volvox</taxon>
    </lineage>
</organism>
<evidence type="ECO:0000259" key="8">
    <source>
        <dbReference type="Pfam" id="PF09169"/>
    </source>
</evidence>
<feature type="region of interest" description="Disordered" evidence="6">
    <location>
        <begin position="1077"/>
        <end position="1103"/>
    </location>
</feature>
<feature type="region of interest" description="Disordered" evidence="6">
    <location>
        <begin position="940"/>
        <end position="983"/>
    </location>
</feature>
<dbReference type="Pfam" id="PF09169">
    <property type="entry name" value="BRCA-2_helical"/>
    <property type="match status" value="1"/>
</dbReference>
<feature type="region of interest" description="Disordered" evidence="6">
    <location>
        <begin position="359"/>
        <end position="561"/>
    </location>
</feature>
<feature type="compositionally biased region" description="Low complexity" evidence="6">
    <location>
        <begin position="3063"/>
        <end position="3074"/>
    </location>
</feature>
<feature type="region of interest" description="Disordered" evidence="6">
    <location>
        <begin position="2074"/>
        <end position="2211"/>
    </location>
</feature>
<dbReference type="SUPFAM" id="SSF81872">
    <property type="entry name" value="BRCA2 helical domain"/>
    <property type="match status" value="1"/>
</dbReference>
<feature type="region of interest" description="Disordered" evidence="6">
    <location>
        <begin position="762"/>
        <end position="801"/>
    </location>
</feature>
<dbReference type="InterPro" id="IPR015525">
    <property type="entry name" value="BRCA2"/>
</dbReference>
<proteinExistence type="predicted"/>
<feature type="region of interest" description="Disordered" evidence="6">
    <location>
        <begin position="3057"/>
        <end position="3076"/>
    </location>
</feature>
<dbReference type="InterPro" id="IPR036315">
    <property type="entry name" value="BRCA2_hlx_sf"/>
</dbReference>
<feature type="compositionally biased region" description="Low complexity" evidence="6">
    <location>
        <begin position="509"/>
        <end position="520"/>
    </location>
</feature>
<evidence type="ECO:0000313" key="10">
    <source>
        <dbReference type="Proteomes" id="UP000747110"/>
    </source>
</evidence>
<evidence type="ECO:0000256" key="3">
    <source>
        <dbReference type="ARBA" id="ARBA00023125"/>
    </source>
</evidence>
<feature type="region of interest" description="Disordered" evidence="6">
    <location>
        <begin position="2005"/>
        <end position="2035"/>
    </location>
</feature>
<name>A0A8J4CHC2_9CHLO</name>
<feature type="compositionally biased region" description="Polar residues" evidence="6">
    <location>
        <begin position="369"/>
        <end position="385"/>
    </location>
</feature>
<feature type="compositionally biased region" description="Low complexity" evidence="6">
    <location>
        <begin position="2008"/>
        <end position="2023"/>
    </location>
</feature>
<evidence type="ECO:0000259" key="7">
    <source>
        <dbReference type="Pfam" id="PF09103"/>
    </source>
</evidence>
<evidence type="ECO:0000313" key="9">
    <source>
        <dbReference type="EMBL" id="GIL81724.1"/>
    </source>
</evidence>
<feature type="compositionally biased region" description="Low complexity" evidence="6">
    <location>
        <begin position="543"/>
        <end position="554"/>
    </location>
</feature>
<dbReference type="Pfam" id="PF09103">
    <property type="entry name" value="BRCA-2_OB1"/>
    <property type="match status" value="1"/>
</dbReference>
<sequence length="3107" mass="318430">MQTGTLGPTPGLERTANSISGNSIAGPGLPAIVFDYLLDEPTPPPKQLPKGTRLLKPGQRAPPPPQQSALPQSLPQRPQPQPEHLQGRQQRQQEQLHQPSQPVQPHLQNGGPPSGMPCISLAQHESRPTSPSLLSPKQQQQQQQWLQRHPAQCPGGEVRLPPPKQHPLDQSAWSGFTVDAMQPALESQAGTQQGRGPWLAPGYLEQLQYQPQPQQPTRGSLQAHGGEQVQRPHKSFYSISNIYSHQQPHYNRELENPQRSHLQQHDSTTHWQAMEPQAAHHQAHGCNGDCGPVSWAGNPTHLPHLISTAQLLNTMPQHILPEQNPAVPVGLQRGQLLYAQSSDEAICHRHTHSGISAVGQAPWQPLKPQPQQGAATIQGAWKSSDQLQLQQQPMSPQHQQHQQQRLLSQQFPPPQHQLQQQRPQQQWQQQQDFPGLAPSTAASWSGQGPAGNPSDAVAPPICPHAHQRHLNQDPDHPQLHPQQRQSWQLTVSQVVREPSPPQQHITANQQAPQHGHWQQQELYTAATGPHKGSSLPPPPPPQQQQRFPAQAPRPSWGQMPAPSVAAHCCTAALPLAPREPFAPMSTNTIHRPWPHTSDLSNLAPDLVAVNTRCKQLQQPGFALQFQRHNHHAPHQFSQPSHHQPSTQASPSPQQPQMYGSRAAPRHQQHMAQRKQRTEAQQLRKTHGDLAASRATLRNPASEASAPRDSVGAADGSRPGDESGPGSGCGFRTAANRTILLSDAARQRAAAFWAKVMAEEDAEPDGLAGGAGAAGSEGSWQQQPPPPPPQQHHIGGGQPLCDTLGPQVLLSDMGQEIPPTVPLVYFTDEDNDAVLPSPKGAALIPLLAAVTRSPTRIFEVQGPVAAAIGCRTSSTPAAIASTGGVSEAEGVGVAVSEDHTLNLDVGGGSSLKFSSERLRQASVASRMRGTEVLAEVEAEKPLEGVSTGEDTGASTDAGDGRGHGSSMYPAPTRIVDRPPGAVRCTGDNGIPEAVTQMAVGCPPAGEADQQDRVEGREEAGECAISTVGGGAGQELCVIPNTSPVAGILCGFSTASGKPVVVTETSRMRAASWLAKVMGDGDEEEGKRHCGEGEGADASRVTEHADAPNTRKTACACGAGAVAAVGIQKDPNCSAAGAAATEAAETGLIGSRTAAGKAGLVSEAAGKGAGGRLSKILQEDASVANEAGKRVDCMQEAESAAAGASINIAGMTSEGWVQGPGTSHGIITSARVGDGGAGVTKLGAAAAVPAPDGVVGFRTANGKPVVISEAARRRAMGWMEKVLNEELEKGANEAGSNDGSGGGCRAGNGDSGDGVIQGSIMNGRGAGPSGSITPTLPGKVQPTRFGAPPAGQGDNVPAATTEISVGGFSTAGGRPIIVSEAARQRAAGWLAKVLNDDDEDNSKDCGGNVGGMLGEANGVRSSGPNNLGDEASAMTTSVGGKVAGGGVGEAAGIGPFGVGVSEAVGAAAAISRGSAVGFSTAGGTPVVVSEAARKRAEGWLAKILNDEDEDDGGRSGPALAAAIGAAANASTYTAANAPATLVRLGPASRLPRSDGSTFKPPARRRAASLGPDTAAAHVNTSTPAAPAAAAGAGTCFPPTSLLPDAQLLQPTVMPQGEAAAGVVALSGAFAAPSGLGCRLLPAASIVALPPAAIALPRSGMTFPSGRSAVLSKEASMYVASASGWEPGKESGVPAEAAGAEANVTPVRILLETAIATGATSETGALAVDVAAAAPAGAAAGERTVGGEDSLTLAGGGQQASACAAPAVSAASAAAVVNGDADLSAGDRATVADGAGIGSPHGLEATLRQQAAAEMQATGFITGNGNAILVDSARLAAAAAFLQVVDSDYVAVSPSAACTTRLQTSDGGAATQGAGPDGQPQECLLQQLLEQQQQPSAATSPVVLPVAICPQANTSLRPPGLMAVGGGQIFAVGEEHGGPVGAKTPSAPAAAAGSTVANAVEKAAANTEERTHAVAHLSSAEGMSDMVVAGGGNLDIQAGMVHPPLAPTQPAPAVSPSATAAKPPTSMKSRVKSTDGSELSHMAVTGIPTVIDAASGAEHRTPLRFSAPRPAEAAAAAATASAAATPRTAVARKCSATTTPGSGLRAGPPPSTGGLKRPRTLAGSGSGAGPTHGPGRPPRHGGVATAPAAASVGNKRKFVSPLPAGYKGKPGAADCRTPLSGDAPVAASRAAWGSSESARRRSGQGSPKRPRLSSLFELEARTDSGITKLPLRKYFALPLAPVVGTSPPTSPGPHRVAVVGAEMPIAATEKCSKIAGAGAAFPVGDGGAAVGAMADDDAMAAAVAAAAPSHFAPVTQGLLDGITSATATDFRFWVALEAPSPQPPSQPENHEDVRMATEPVEAAQPADGGRSCAAAATASMVWDWWGAAEARAALQRLVALPRSARERATDPWVTNHYRWIVWKLAAYERRFPAHCRGRSLTPAAVLDQLRRRVQVELVGGGRPILAAIFAHDRPAGLPMVLAISGMPELSGRSHFTEGMHVELTDGWYSISAGLDSHLAQLVLSRRLVLGSKLRVCGAELQSERPGEPLDSTTRSSSVLRLQYNGCSPAAWDARLGAQVQPAAMALRPLGQVVPGGGTVPATLLLVVSNYGILTYENTPQGVVNRTARAQEERLRSSTAQRNEAASAAAASVQRAELDRCRGLLRGGPRAQMVFSSTCSASFATLRVQRAYATMVVRSGGGGDSGGGGEDSGGDQDGAGRTLSAEEQAQLSRLISERQAYLAAEVDRFMEEAINRKPGGASGGSSNGGDCGVPYLRLRVVGVTPHGVPSGPLSHAMLRIWRPPEELDEQLREGQVLLAMNLTPGAYGSGGGGGKDAISGPAAALADLGPNGRLRCLELTAGKMTRFRTLGQAADLSHQLALPGYQPRRQLRLADIAAALPASLQQRLLLPPQLAHAHGQGQLERDVSLFEFDFTGCVVRVGEVQMLSAGGSGGGGRGVQQQWVFLADQTSGLCAAGMPGTPGDGGGGEGNGGTGGAAGLQPWMLAVKMVGTLESVDFLLDPARQAGAVICFRHLILQDRDVANQLWVAAAPDTASVIRVAPPPPQSTAGSTAAAPAPRGGDPLLGWARGIAGREQLALYGAKVDRLLGRS</sequence>
<feature type="compositionally biased region" description="Low complexity" evidence="6">
    <location>
        <begin position="386"/>
        <end position="431"/>
    </location>
</feature>
<evidence type="ECO:0000256" key="6">
    <source>
        <dbReference type="SAM" id="MobiDB-lite"/>
    </source>
</evidence>
<dbReference type="Proteomes" id="UP000747110">
    <property type="component" value="Unassembled WGS sequence"/>
</dbReference>
<feature type="domain" description="Breast cancer type 2 susceptibility protein helical" evidence="8">
    <location>
        <begin position="2406"/>
        <end position="2454"/>
    </location>
</feature>
<feature type="compositionally biased region" description="Low complexity" evidence="6">
    <location>
        <begin position="634"/>
        <end position="656"/>
    </location>
</feature>
<evidence type="ECO:0000256" key="1">
    <source>
        <dbReference type="ARBA" id="ARBA00022737"/>
    </source>
</evidence>
<feature type="compositionally biased region" description="Low complexity" evidence="6">
    <location>
        <begin position="67"/>
        <end position="101"/>
    </location>
</feature>
<dbReference type="PANTHER" id="PTHR11289">
    <property type="entry name" value="BREAST CANCER TYPE 2 SUSCEPTIBILITY PROTEIN BRCA2"/>
    <property type="match status" value="1"/>
</dbReference>
<keyword evidence="5" id="KW-0234">DNA repair</keyword>
<gene>
    <name evidence="9" type="ORF">Vretifemale_10737</name>
</gene>
<keyword evidence="10" id="KW-1185">Reference proteome</keyword>
<feature type="region of interest" description="Disordered" evidence="6">
    <location>
        <begin position="1287"/>
        <end position="1308"/>
    </location>
</feature>
<dbReference type="SUPFAM" id="SSF50249">
    <property type="entry name" value="Nucleic acid-binding proteins"/>
    <property type="match status" value="2"/>
</dbReference>
<comment type="caution">
    <text evidence="9">The sequence shown here is derived from an EMBL/GenBank/DDBJ whole genome shotgun (WGS) entry which is preliminary data.</text>
</comment>
<dbReference type="Gene3D" id="2.40.50.140">
    <property type="entry name" value="Nucleic acid-binding proteins"/>
    <property type="match status" value="2"/>
</dbReference>